<feature type="domain" description="AB hydrolase-1" evidence="2">
    <location>
        <begin position="7"/>
        <end position="234"/>
    </location>
</feature>
<name>A0AA35TYF4_GEOBA</name>
<dbReference type="PANTHER" id="PTHR43798:SF31">
    <property type="entry name" value="AB HYDROLASE SUPERFAMILY PROTEIN YCLE"/>
    <property type="match status" value="1"/>
</dbReference>
<dbReference type="GO" id="GO:0016020">
    <property type="term" value="C:membrane"/>
    <property type="evidence" value="ECO:0007669"/>
    <property type="project" value="TreeGrafter"/>
</dbReference>
<dbReference type="EMBL" id="CASHTH010004334">
    <property type="protein sequence ID" value="CAI8056162.1"/>
    <property type="molecule type" value="Genomic_DNA"/>
</dbReference>
<keyword evidence="1" id="KW-0378">Hydrolase</keyword>
<dbReference type="GO" id="GO:0016787">
    <property type="term" value="F:hydrolase activity"/>
    <property type="evidence" value="ECO:0007669"/>
    <property type="project" value="UniProtKB-KW"/>
</dbReference>
<dbReference type="Proteomes" id="UP001174909">
    <property type="component" value="Unassembled WGS sequence"/>
</dbReference>
<dbReference type="AlphaFoldDB" id="A0AA35TYF4"/>
<sequence>MIWSHEFAGSYESWEQQVRYFSHRYQVITYNDRGYPPSEVPTDPEAYSQDITIEDLRRLMDHLGLEEAYIGGLSMGGNVALNFALRYPERCQGIIVASAGSGTTHNDAFRSGGEAMAARMLAEGTPPVMKDYGSGPTRVQLQRKDPRGYEEFMRLLLGHNARGAAYTFRGVQLKRPTIDQLIPQMNALQVPTLIMNGDEDDPCVEPSIMMKRAIPYSGLAVLPQCGHAINLEEPALFNQLVSDFLTAVEAGKWAEHSLGETPYTTGSR</sequence>
<keyword evidence="4" id="KW-1185">Reference proteome</keyword>
<organism evidence="3 4">
    <name type="scientific">Geodia barretti</name>
    <name type="common">Barrett's horny sponge</name>
    <dbReference type="NCBI Taxonomy" id="519541"/>
    <lineage>
        <taxon>Eukaryota</taxon>
        <taxon>Metazoa</taxon>
        <taxon>Porifera</taxon>
        <taxon>Demospongiae</taxon>
        <taxon>Heteroscleromorpha</taxon>
        <taxon>Tetractinellida</taxon>
        <taxon>Astrophorina</taxon>
        <taxon>Geodiidae</taxon>
        <taxon>Geodia</taxon>
    </lineage>
</organism>
<evidence type="ECO:0000259" key="2">
    <source>
        <dbReference type="Pfam" id="PF00561"/>
    </source>
</evidence>
<evidence type="ECO:0000313" key="4">
    <source>
        <dbReference type="Proteomes" id="UP001174909"/>
    </source>
</evidence>
<accession>A0AA35TYF4</accession>
<evidence type="ECO:0000313" key="3">
    <source>
        <dbReference type="EMBL" id="CAI8056162.1"/>
    </source>
</evidence>
<comment type="caution">
    <text evidence="3">The sequence shown here is derived from an EMBL/GenBank/DDBJ whole genome shotgun (WGS) entry which is preliminary data.</text>
</comment>
<dbReference type="InterPro" id="IPR029058">
    <property type="entry name" value="AB_hydrolase_fold"/>
</dbReference>
<reference evidence="3" key="1">
    <citation type="submission" date="2023-03" db="EMBL/GenBank/DDBJ databases">
        <authorList>
            <person name="Steffen K."/>
            <person name="Cardenas P."/>
        </authorList>
    </citation>
    <scope>NUCLEOTIDE SEQUENCE</scope>
</reference>
<dbReference type="InterPro" id="IPR000073">
    <property type="entry name" value="AB_hydrolase_1"/>
</dbReference>
<dbReference type="PANTHER" id="PTHR43798">
    <property type="entry name" value="MONOACYLGLYCEROL LIPASE"/>
    <property type="match status" value="1"/>
</dbReference>
<dbReference type="Gene3D" id="3.40.50.1820">
    <property type="entry name" value="alpha/beta hydrolase"/>
    <property type="match status" value="1"/>
</dbReference>
<dbReference type="InterPro" id="IPR050266">
    <property type="entry name" value="AB_hydrolase_sf"/>
</dbReference>
<proteinExistence type="predicted"/>
<gene>
    <name evidence="3" type="ORF">GBAR_LOCUS30602</name>
</gene>
<dbReference type="PRINTS" id="PR00111">
    <property type="entry name" value="ABHYDROLASE"/>
</dbReference>
<protein>
    <submittedName>
        <fullName evidence="3">3-oxoadipate enol-lactonase 2</fullName>
    </submittedName>
</protein>
<dbReference type="Pfam" id="PF00561">
    <property type="entry name" value="Abhydrolase_1"/>
    <property type="match status" value="1"/>
</dbReference>
<dbReference type="SUPFAM" id="SSF53474">
    <property type="entry name" value="alpha/beta-Hydrolases"/>
    <property type="match status" value="1"/>
</dbReference>
<evidence type="ECO:0000256" key="1">
    <source>
        <dbReference type="ARBA" id="ARBA00022801"/>
    </source>
</evidence>